<accession>A0AAX1N7P7</accession>
<dbReference type="PANTHER" id="PTHR37833">
    <property type="entry name" value="LIPOPROTEIN-RELATED"/>
    <property type="match status" value="1"/>
</dbReference>
<protein>
    <submittedName>
        <fullName evidence="1">DUF1573 domain-containing protein</fullName>
    </submittedName>
</protein>
<organism evidence="1 2">
    <name type="scientific">Flammeovirga yaeyamensis</name>
    <dbReference type="NCBI Taxonomy" id="367791"/>
    <lineage>
        <taxon>Bacteria</taxon>
        <taxon>Pseudomonadati</taxon>
        <taxon>Bacteroidota</taxon>
        <taxon>Cytophagia</taxon>
        <taxon>Cytophagales</taxon>
        <taxon>Flammeovirgaceae</taxon>
        <taxon>Flammeovirga</taxon>
    </lineage>
</organism>
<dbReference type="RefSeq" id="WP_169664610.1">
    <property type="nucleotide sequence ID" value="NZ_CP076132.1"/>
</dbReference>
<dbReference type="Gene3D" id="2.60.40.10">
    <property type="entry name" value="Immunoglobulins"/>
    <property type="match status" value="1"/>
</dbReference>
<proteinExistence type="predicted"/>
<dbReference type="Proteomes" id="UP000678679">
    <property type="component" value="Chromosome 1"/>
</dbReference>
<evidence type="ECO:0000313" key="2">
    <source>
        <dbReference type="Proteomes" id="UP000678679"/>
    </source>
</evidence>
<dbReference type="KEGG" id="fya:KMW28_08430"/>
<gene>
    <name evidence="1" type="ORF">KMW28_08430</name>
</gene>
<name>A0AAX1N7P7_9BACT</name>
<dbReference type="InterPro" id="IPR011467">
    <property type="entry name" value="DUF1573"/>
</dbReference>
<evidence type="ECO:0000313" key="1">
    <source>
        <dbReference type="EMBL" id="QWG03594.1"/>
    </source>
</evidence>
<dbReference type="PANTHER" id="PTHR37833:SF1">
    <property type="entry name" value="SIGNAL PEPTIDE PROTEIN"/>
    <property type="match status" value="1"/>
</dbReference>
<sequence length="244" mass="27996">MREKFFINFIFLLLLILNVTAQERGGVLRFANQNIDLETVYAENEYHITIPVVNIGNSSVNVLKIDTDCGCSNASINKETIAIGDTAFFTINFTPVEGETPFYRNIVIQTDAKISQYTIVLQGVLSPFLKEKNLHEILVPWKSYHKSHPIFSNYIFQVRSKKGDEINLPIYLTNVGEKTLHVEEISSNTLDVEEVKLPRSVLKGEVLFFPITAKVKDENQYRHYLKVKTDERSILIRIHTSFIE</sequence>
<dbReference type="Pfam" id="PF07610">
    <property type="entry name" value="DUF1573"/>
    <property type="match status" value="1"/>
</dbReference>
<reference evidence="1 2" key="1">
    <citation type="submission" date="2021-05" db="EMBL/GenBank/DDBJ databases">
        <title>Comparative genomic studies on the polysaccharide-degrading batcterial strains of the Flammeovirga genus.</title>
        <authorList>
            <person name="Zewei F."/>
            <person name="Zheng Z."/>
            <person name="Yu L."/>
            <person name="Ruyue G."/>
            <person name="Yanhong M."/>
            <person name="Yuanyuan C."/>
            <person name="Jingyan G."/>
            <person name="Wenjun H."/>
        </authorList>
    </citation>
    <scope>NUCLEOTIDE SEQUENCE [LARGE SCALE GENOMIC DNA]</scope>
    <source>
        <strain evidence="1 2">NBRC:100898</strain>
    </source>
</reference>
<dbReference type="InterPro" id="IPR013783">
    <property type="entry name" value="Ig-like_fold"/>
</dbReference>
<keyword evidence="2" id="KW-1185">Reference proteome</keyword>
<dbReference type="EMBL" id="CP076132">
    <property type="protein sequence ID" value="QWG03594.1"/>
    <property type="molecule type" value="Genomic_DNA"/>
</dbReference>
<dbReference type="AlphaFoldDB" id="A0AAX1N7P7"/>